<feature type="transmembrane region" description="Helical" evidence="1">
    <location>
        <begin position="47"/>
        <end position="67"/>
    </location>
</feature>
<dbReference type="EMBL" id="JAJFAT010000009">
    <property type="protein sequence ID" value="MCC3145124.1"/>
    <property type="molecule type" value="Genomic_DNA"/>
</dbReference>
<evidence type="ECO:0000313" key="3">
    <source>
        <dbReference type="Proteomes" id="UP001199296"/>
    </source>
</evidence>
<dbReference type="RefSeq" id="WP_229345632.1">
    <property type="nucleotide sequence ID" value="NZ_JAJFAT010000009.1"/>
</dbReference>
<feature type="transmembrane region" description="Helical" evidence="1">
    <location>
        <begin position="6"/>
        <end position="26"/>
    </location>
</feature>
<keyword evidence="1" id="KW-0472">Membrane</keyword>
<gene>
    <name evidence="2" type="ORF">LJ207_07285</name>
</gene>
<name>A0AAW4WZ66_9FIRM</name>
<reference evidence="2 3" key="1">
    <citation type="submission" date="2021-10" db="EMBL/GenBank/DDBJ databases">
        <authorList>
            <person name="Grouzdev D.S."/>
            <person name="Pantiukh K.S."/>
            <person name="Krutkina M.S."/>
        </authorList>
    </citation>
    <scope>NUCLEOTIDE SEQUENCE [LARGE SCALE GENOMIC DNA]</scope>
    <source>
        <strain evidence="2 3">Z-7514</strain>
    </source>
</reference>
<organism evidence="2 3">
    <name type="scientific">Halanaerobium polyolivorans</name>
    <dbReference type="NCBI Taxonomy" id="2886943"/>
    <lineage>
        <taxon>Bacteria</taxon>
        <taxon>Bacillati</taxon>
        <taxon>Bacillota</taxon>
        <taxon>Clostridia</taxon>
        <taxon>Halanaerobiales</taxon>
        <taxon>Halanaerobiaceae</taxon>
        <taxon>Halanaerobium</taxon>
    </lineage>
</organism>
<keyword evidence="1" id="KW-0812">Transmembrane</keyword>
<sequence length="69" mass="7732">MTEVTFFRVISLTVIILSVGLAWFFIKTVSNSHDQDKSQLKKQAKEEAIRYSVVIGVIYMVVVLALGSI</sequence>
<comment type="caution">
    <text evidence="2">The sequence shown here is derived from an EMBL/GenBank/DDBJ whole genome shotgun (WGS) entry which is preliminary data.</text>
</comment>
<evidence type="ECO:0000313" key="2">
    <source>
        <dbReference type="EMBL" id="MCC3145124.1"/>
    </source>
</evidence>
<accession>A0AAW4WZ66</accession>
<keyword evidence="3" id="KW-1185">Reference proteome</keyword>
<dbReference type="Proteomes" id="UP001199296">
    <property type="component" value="Unassembled WGS sequence"/>
</dbReference>
<keyword evidence="1" id="KW-1133">Transmembrane helix</keyword>
<protein>
    <submittedName>
        <fullName evidence="2">Uncharacterized protein</fullName>
    </submittedName>
</protein>
<proteinExistence type="predicted"/>
<dbReference type="AlphaFoldDB" id="A0AAW4WZ66"/>
<evidence type="ECO:0000256" key="1">
    <source>
        <dbReference type="SAM" id="Phobius"/>
    </source>
</evidence>